<reference evidence="1" key="2">
    <citation type="journal article" date="2022" name="Res Sq">
        <title>Comparative Genomics Reveals Insights into the Divergent Evolution of Astigmatic Mites and Household Pest Adaptations.</title>
        <authorList>
            <person name="Xiong Q."/>
            <person name="Wan A.T.-Y."/>
            <person name="Liu X.-Y."/>
            <person name="Fung C.S.-H."/>
            <person name="Xiao X."/>
            <person name="Malainual N."/>
            <person name="Hou J."/>
            <person name="Wang L."/>
            <person name="Wang M."/>
            <person name="Yang K."/>
            <person name="Cui Y."/>
            <person name="Leung E."/>
            <person name="Nong W."/>
            <person name="Shin S.-K."/>
            <person name="Au S."/>
            <person name="Jeong K.Y."/>
            <person name="Chew F.T."/>
            <person name="Hui J."/>
            <person name="Leung T.F."/>
            <person name="Tungtrongchitr A."/>
            <person name="Zhong N."/>
            <person name="Liu Z."/>
            <person name="Tsui S."/>
        </authorList>
    </citation>
    <scope>NUCLEOTIDE SEQUENCE</scope>
    <source>
        <strain evidence="1">Derf</strain>
        <tissue evidence="1">Whole organism</tissue>
    </source>
</reference>
<accession>A0A922L964</accession>
<gene>
    <name evidence="1" type="ORF">DERF_005910</name>
</gene>
<keyword evidence="2" id="KW-1185">Reference proteome</keyword>
<dbReference type="Proteomes" id="UP000790347">
    <property type="component" value="Unassembled WGS sequence"/>
</dbReference>
<proteinExistence type="predicted"/>
<evidence type="ECO:0000313" key="2">
    <source>
        <dbReference type="Proteomes" id="UP000790347"/>
    </source>
</evidence>
<evidence type="ECO:0000313" key="1">
    <source>
        <dbReference type="EMBL" id="KAH9522327.1"/>
    </source>
</evidence>
<dbReference type="EMBL" id="ASGP02000002">
    <property type="protein sequence ID" value="KAH9522327.1"/>
    <property type="molecule type" value="Genomic_DNA"/>
</dbReference>
<sequence>MGSSTQELPDICILDDTNFHRWSLEIMLTMKGKGLWKTVNETNFHRISSCETAKQMMERLIQFHS</sequence>
<comment type="caution">
    <text evidence="1">The sequence shown here is derived from an EMBL/GenBank/DDBJ whole genome shotgun (WGS) entry which is preliminary data.</text>
</comment>
<reference evidence="1" key="1">
    <citation type="submission" date="2013-05" db="EMBL/GenBank/DDBJ databases">
        <authorList>
            <person name="Yim A.K.Y."/>
            <person name="Chan T.F."/>
            <person name="Ji K.M."/>
            <person name="Liu X.Y."/>
            <person name="Zhou J.W."/>
            <person name="Li R.Q."/>
            <person name="Yang K.Y."/>
            <person name="Li J."/>
            <person name="Li M."/>
            <person name="Law P.T.W."/>
            <person name="Wu Y.L."/>
            <person name="Cai Z.L."/>
            <person name="Qin H."/>
            <person name="Bao Y."/>
            <person name="Leung R.K.K."/>
            <person name="Ng P.K.S."/>
            <person name="Zou J."/>
            <person name="Zhong X.J."/>
            <person name="Ran P.X."/>
            <person name="Zhong N.S."/>
            <person name="Liu Z.G."/>
            <person name="Tsui S.K.W."/>
        </authorList>
    </citation>
    <scope>NUCLEOTIDE SEQUENCE</scope>
    <source>
        <strain evidence="1">Derf</strain>
        <tissue evidence="1">Whole organism</tissue>
    </source>
</reference>
<name>A0A922L964_DERFA</name>
<evidence type="ECO:0008006" key="3">
    <source>
        <dbReference type="Google" id="ProtNLM"/>
    </source>
</evidence>
<organism evidence="1 2">
    <name type="scientific">Dermatophagoides farinae</name>
    <name type="common">American house dust mite</name>
    <dbReference type="NCBI Taxonomy" id="6954"/>
    <lineage>
        <taxon>Eukaryota</taxon>
        <taxon>Metazoa</taxon>
        <taxon>Ecdysozoa</taxon>
        <taxon>Arthropoda</taxon>
        <taxon>Chelicerata</taxon>
        <taxon>Arachnida</taxon>
        <taxon>Acari</taxon>
        <taxon>Acariformes</taxon>
        <taxon>Sarcoptiformes</taxon>
        <taxon>Astigmata</taxon>
        <taxon>Psoroptidia</taxon>
        <taxon>Analgoidea</taxon>
        <taxon>Pyroglyphidae</taxon>
        <taxon>Dermatophagoidinae</taxon>
        <taxon>Dermatophagoides</taxon>
    </lineage>
</organism>
<dbReference type="AlphaFoldDB" id="A0A922L964"/>
<protein>
    <recommendedName>
        <fullName evidence="3">DUF4219 domain-containing protein</fullName>
    </recommendedName>
</protein>